<dbReference type="EMBL" id="JACCKD010000002">
    <property type="protein sequence ID" value="MBA0125221.1"/>
    <property type="molecule type" value="Genomic_DNA"/>
</dbReference>
<dbReference type="GO" id="GO:0008173">
    <property type="term" value="F:RNA methyltransferase activity"/>
    <property type="evidence" value="ECO:0007669"/>
    <property type="project" value="InterPro"/>
</dbReference>
<name>A0A838A9B0_9PSEU</name>
<proteinExistence type="predicted"/>
<dbReference type="Gene3D" id="3.40.1280.10">
    <property type="match status" value="1"/>
</dbReference>
<gene>
    <name evidence="4" type="ORF">H0B56_06675</name>
</gene>
<protein>
    <submittedName>
        <fullName evidence="4">TrmH family RNA methyltransferase</fullName>
    </submittedName>
</protein>
<dbReference type="InterPro" id="IPR029026">
    <property type="entry name" value="tRNA_m1G_MTases_N"/>
</dbReference>
<dbReference type="AlphaFoldDB" id="A0A838A9B0"/>
<dbReference type="SUPFAM" id="SSF75217">
    <property type="entry name" value="alpha/beta knot"/>
    <property type="match status" value="1"/>
</dbReference>
<evidence type="ECO:0000259" key="3">
    <source>
        <dbReference type="Pfam" id="PF00588"/>
    </source>
</evidence>
<dbReference type="InterPro" id="IPR001537">
    <property type="entry name" value="SpoU_MeTrfase"/>
</dbReference>
<reference evidence="4 5" key="1">
    <citation type="submission" date="2020-07" db="EMBL/GenBank/DDBJ databases">
        <title>Genome of Haloechinothrix sp.</title>
        <authorList>
            <person name="Tang S.-K."/>
            <person name="Yang L."/>
            <person name="Zhu W.-Y."/>
        </authorList>
    </citation>
    <scope>NUCLEOTIDE SEQUENCE [LARGE SCALE GENOMIC DNA]</scope>
    <source>
        <strain evidence="4 5">YIM 98757</strain>
    </source>
</reference>
<dbReference type="RefSeq" id="WP_180892041.1">
    <property type="nucleotide sequence ID" value="NZ_JACCKD010000002.1"/>
</dbReference>
<accession>A0A838A9B0</accession>
<comment type="caution">
    <text evidence="4">The sequence shown here is derived from an EMBL/GenBank/DDBJ whole genome shotgun (WGS) entry which is preliminary data.</text>
</comment>
<keyword evidence="5" id="KW-1185">Reference proteome</keyword>
<evidence type="ECO:0000256" key="1">
    <source>
        <dbReference type="ARBA" id="ARBA00022603"/>
    </source>
</evidence>
<keyword evidence="1 4" id="KW-0489">Methyltransferase</keyword>
<dbReference type="PANTHER" id="PTHR46429:SF1">
    <property type="entry name" value="23S RRNA (GUANOSINE-2'-O-)-METHYLTRANSFERASE RLMB"/>
    <property type="match status" value="1"/>
</dbReference>
<dbReference type="InterPro" id="IPR029028">
    <property type="entry name" value="Alpha/beta_knot_MTases"/>
</dbReference>
<evidence type="ECO:0000313" key="4">
    <source>
        <dbReference type="EMBL" id="MBA0125221.1"/>
    </source>
</evidence>
<dbReference type="InterPro" id="IPR004441">
    <property type="entry name" value="rRNA_MeTrfase_TrmH"/>
</dbReference>
<evidence type="ECO:0000256" key="2">
    <source>
        <dbReference type="ARBA" id="ARBA00022679"/>
    </source>
</evidence>
<dbReference type="Pfam" id="PF00588">
    <property type="entry name" value="SpoU_methylase"/>
    <property type="match status" value="1"/>
</dbReference>
<dbReference type="GO" id="GO:0006396">
    <property type="term" value="P:RNA processing"/>
    <property type="evidence" value="ECO:0007669"/>
    <property type="project" value="InterPro"/>
</dbReference>
<keyword evidence="2 4" id="KW-0808">Transferase</keyword>
<feature type="domain" description="tRNA/rRNA methyltransferase SpoU type" evidence="3">
    <location>
        <begin position="9"/>
        <end position="164"/>
    </location>
</feature>
<dbReference type="Proteomes" id="UP000582974">
    <property type="component" value="Unassembled WGS sequence"/>
</dbReference>
<dbReference type="GO" id="GO:0005829">
    <property type="term" value="C:cytosol"/>
    <property type="evidence" value="ECO:0007669"/>
    <property type="project" value="TreeGrafter"/>
</dbReference>
<dbReference type="GO" id="GO:0032259">
    <property type="term" value="P:methylation"/>
    <property type="evidence" value="ECO:0007669"/>
    <property type="project" value="UniProtKB-KW"/>
</dbReference>
<sequence length="169" mass="18222">MSSYEQRSIVVVAHNLRSVHNVGSLLRTGEVFAVGMVYVTGFTPHPAYPGDPRDARLQEQQTRRLAKVAAGAERLVPFETREDVHALLASLRDDGYTIVGLENDPGAAAIDEYSPGGKVALLLGDEVVGINHDLRDACDLLLQIPVYGRKETLNVSVAAGIALYALRTA</sequence>
<dbReference type="GO" id="GO:0003723">
    <property type="term" value="F:RNA binding"/>
    <property type="evidence" value="ECO:0007669"/>
    <property type="project" value="InterPro"/>
</dbReference>
<dbReference type="PANTHER" id="PTHR46429">
    <property type="entry name" value="23S RRNA (GUANOSINE-2'-O-)-METHYLTRANSFERASE RLMB"/>
    <property type="match status" value="1"/>
</dbReference>
<organism evidence="4 5">
    <name type="scientific">Haloechinothrix aidingensis</name>
    <dbReference type="NCBI Taxonomy" id="2752311"/>
    <lineage>
        <taxon>Bacteria</taxon>
        <taxon>Bacillati</taxon>
        <taxon>Actinomycetota</taxon>
        <taxon>Actinomycetes</taxon>
        <taxon>Pseudonocardiales</taxon>
        <taxon>Pseudonocardiaceae</taxon>
        <taxon>Haloechinothrix</taxon>
    </lineage>
</organism>
<evidence type="ECO:0000313" key="5">
    <source>
        <dbReference type="Proteomes" id="UP000582974"/>
    </source>
</evidence>